<comment type="caution">
    <text evidence="4">The sequence shown here is derived from an EMBL/GenBank/DDBJ whole genome shotgun (WGS) entry which is preliminary data.</text>
</comment>
<keyword evidence="4" id="KW-0449">Lipoprotein</keyword>
<evidence type="ECO:0000259" key="3">
    <source>
        <dbReference type="Pfam" id="PF07553"/>
    </source>
</evidence>
<protein>
    <submittedName>
        <fullName evidence="4">Ltp family lipoprotein</fullName>
    </submittedName>
</protein>
<feature type="domain" description="Putative host cell surface-exposed lipoprotein Ltp-like HTH region" evidence="3">
    <location>
        <begin position="135"/>
        <end position="182"/>
    </location>
</feature>
<feature type="compositionally biased region" description="Basic and acidic residues" evidence="1">
    <location>
        <begin position="67"/>
        <end position="81"/>
    </location>
</feature>
<keyword evidence="5" id="KW-1185">Reference proteome</keyword>
<evidence type="ECO:0000256" key="2">
    <source>
        <dbReference type="SAM" id="Phobius"/>
    </source>
</evidence>
<evidence type="ECO:0000256" key="1">
    <source>
        <dbReference type="SAM" id="MobiDB-lite"/>
    </source>
</evidence>
<dbReference type="Pfam" id="PF07553">
    <property type="entry name" value="Lipoprotein_Ltp"/>
    <property type="match status" value="2"/>
</dbReference>
<organism evidence="4 5">
    <name type="scientific">Candidatus Vagococcus giribetii</name>
    <dbReference type="NCBI Taxonomy" id="2230876"/>
    <lineage>
        <taxon>Bacteria</taxon>
        <taxon>Bacillati</taxon>
        <taxon>Bacillota</taxon>
        <taxon>Bacilli</taxon>
        <taxon>Lactobacillales</taxon>
        <taxon>Enterococcaceae</taxon>
        <taxon>Vagococcus</taxon>
    </lineage>
</organism>
<dbReference type="RefSeq" id="WP_206964047.1">
    <property type="nucleotide sequence ID" value="NZ_JAFLVX010000002.1"/>
</dbReference>
<keyword evidence="2" id="KW-0812">Transmembrane</keyword>
<evidence type="ECO:0000313" key="5">
    <source>
        <dbReference type="Proteomes" id="UP000664857"/>
    </source>
</evidence>
<dbReference type="InterPro" id="IPR011434">
    <property type="entry name" value="Ltp-like_HTH"/>
</dbReference>
<sequence>MAKKHIVGEDGKKYVMKEKKPFYKKWWFIVIVAFVVIGFIGSLGGGSDKETTKEKDAPQSSVATNTEKVETKKEVAEPKKDDVPMEFKSALKKAETYSSMMSMSKASIYDQLTSEHGEKFSPEAGQYAVDNLKADYNENALKKAETYQSEMSMSPDSIMEQLTSEHGEKFTQEEAQYAIDNLSK</sequence>
<dbReference type="EMBL" id="JAFLVX010000002">
    <property type="protein sequence ID" value="MBO0475462.1"/>
    <property type="molecule type" value="Genomic_DNA"/>
</dbReference>
<dbReference type="Gene3D" id="1.10.10.10">
    <property type="entry name" value="Winged helix-like DNA-binding domain superfamily/Winged helix DNA-binding domain"/>
    <property type="match status" value="2"/>
</dbReference>
<proteinExistence type="predicted"/>
<gene>
    <name evidence="4" type="ORF">DOK76_00185</name>
</gene>
<reference evidence="4 5" key="1">
    <citation type="submission" date="2021-03" db="EMBL/GenBank/DDBJ databases">
        <title>Enterococcal diversity collection.</title>
        <authorList>
            <person name="Gilmore M.S."/>
            <person name="Schwartzman J."/>
            <person name="Van Tyne D."/>
            <person name="Martin M."/>
            <person name="Earl A.M."/>
            <person name="Manson A.L."/>
            <person name="Straub T."/>
            <person name="Salamzade R."/>
            <person name="Saavedra J."/>
            <person name="Lebreton F."/>
            <person name="Prichula J."/>
            <person name="Schaufler K."/>
            <person name="Gaca A."/>
            <person name="Sgardioli B."/>
            <person name="Wagenaar J."/>
            <person name="Strong T."/>
        </authorList>
    </citation>
    <scope>NUCLEOTIDE SEQUENCE [LARGE SCALE GENOMIC DNA]</scope>
    <source>
        <strain evidence="4 5">DIV0080</strain>
    </source>
</reference>
<feature type="compositionally biased region" description="Basic and acidic residues" evidence="1">
    <location>
        <begin position="47"/>
        <end position="57"/>
    </location>
</feature>
<name>A0ABS3HNZ1_9ENTE</name>
<keyword evidence="2" id="KW-1133">Transmembrane helix</keyword>
<evidence type="ECO:0000313" key="4">
    <source>
        <dbReference type="EMBL" id="MBO0475462.1"/>
    </source>
</evidence>
<keyword evidence="2" id="KW-0472">Membrane</keyword>
<dbReference type="InterPro" id="IPR036388">
    <property type="entry name" value="WH-like_DNA-bd_sf"/>
</dbReference>
<feature type="domain" description="Putative host cell surface-exposed lipoprotein Ltp-like HTH region" evidence="3">
    <location>
        <begin position="88"/>
        <end position="132"/>
    </location>
</feature>
<feature type="region of interest" description="Disordered" evidence="1">
    <location>
        <begin position="46"/>
        <end position="81"/>
    </location>
</feature>
<feature type="transmembrane region" description="Helical" evidence="2">
    <location>
        <begin position="26"/>
        <end position="45"/>
    </location>
</feature>
<accession>A0ABS3HNZ1</accession>
<dbReference type="Proteomes" id="UP000664857">
    <property type="component" value="Unassembled WGS sequence"/>
</dbReference>